<evidence type="ECO:0000259" key="8">
    <source>
        <dbReference type="PROSITE" id="PS50059"/>
    </source>
</evidence>
<comment type="caution">
    <text evidence="9">The sequence shown here is derived from an EMBL/GenBank/DDBJ whole genome shotgun (WGS) entry which is preliminary data.</text>
</comment>
<evidence type="ECO:0000313" key="10">
    <source>
        <dbReference type="Proteomes" id="UP001239215"/>
    </source>
</evidence>
<feature type="compositionally biased region" description="Low complexity" evidence="6">
    <location>
        <begin position="344"/>
        <end position="374"/>
    </location>
</feature>
<dbReference type="EC" id="5.2.1.8" evidence="2 5"/>
<dbReference type="InterPro" id="IPR044609">
    <property type="entry name" value="FKBP2/11"/>
</dbReference>
<evidence type="ECO:0000256" key="6">
    <source>
        <dbReference type="SAM" id="MobiDB-lite"/>
    </source>
</evidence>
<dbReference type="PROSITE" id="PS51257">
    <property type="entry name" value="PROKAR_LIPOPROTEIN"/>
    <property type="match status" value="1"/>
</dbReference>
<name>A0AAJ1X329_9ACTN</name>
<reference evidence="9" key="1">
    <citation type="submission" date="2023-07" db="EMBL/GenBank/DDBJ databases">
        <title>Functional and genomic diversity of the sorghum phyllosphere microbiome.</title>
        <authorList>
            <person name="Shade A."/>
        </authorList>
    </citation>
    <scope>NUCLEOTIDE SEQUENCE</scope>
    <source>
        <strain evidence="9">SORGH_AS_1067</strain>
    </source>
</reference>
<dbReference type="Pfam" id="PF00254">
    <property type="entry name" value="FKBP_C"/>
    <property type="match status" value="1"/>
</dbReference>
<dbReference type="InterPro" id="IPR046357">
    <property type="entry name" value="PPIase_dom_sf"/>
</dbReference>
<keyword evidence="3 5" id="KW-0697">Rotamase</keyword>
<gene>
    <name evidence="9" type="ORF">QE405_001436</name>
</gene>
<sequence>MRTSRSVRRVSGAFLAAVLPLTALAACGDSDDQDAGLDQVTVSGELGLAPEVEIDGELSPEGFGSKTVIEGDGQTVEEGSDVVLQAWIGNGITGQEAFSTYEFGDPGIVPVSSEAPSTTVAAALQQTAASLLLDPLTNAMPASIADSLEGVKAGSRVVVVSDYENAFGGDGQANIGIGNRDPVVYVIDVLAVALDGPEGTEEAAPEGLPTLVESGDEVTGFDFEGAAEPTDELQVATLVEGDGPVVEEGALLVANYLGQTFGGEAPFDESYSGGLPRAFVVGGPNAGVIEGWNEALVGLKAGTRVVLGIPPELGYGEAGNEQAGISGTDTLYFVVDVLGSVVLPEAPAETEPTDPAATDPATTDPAATESTEAPVDPSAPATE</sequence>
<evidence type="ECO:0000256" key="2">
    <source>
        <dbReference type="ARBA" id="ARBA00013194"/>
    </source>
</evidence>
<dbReference type="InterPro" id="IPR001179">
    <property type="entry name" value="PPIase_FKBP_dom"/>
</dbReference>
<organism evidence="9 10">
    <name type="scientific">Nocardioides zeae</name>
    <dbReference type="NCBI Taxonomy" id="1457234"/>
    <lineage>
        <taxon>Bacteria</taxon>
        <taxon>Bacillati</taxon>
        <taxon>Actinomycetota</taxon>
        <taxon>Actinomycetes</taxon>
        <taxon>Propionibacteriales</taxon>
        <taxon>Nocardioidaceae</taxon>
        <taxon>Nocardioides</taxon>
    </lineage>
</organism>
<dbReference type="RefSeq" id="WP_307199528.1">
    <property type="nucleotide sequence ID" value="NZ_JAUTAN010000001.1"/>
</dbReference>
<proteinExistence type="predicted"/>
<keyword evidence="7" id="KW-0732">Signal</keyword>
<evidence type="ECO:0000256" key="3">
    <source>
        <dbReference type="ARBA" id="ARBA00023110"/>
    </source>
</evidence>
<comment type="catalytic activity">
    <reaction evidence="1 5">
        <text>[protein]-peptidylproline (omega=180) = [protein]-peptidylproline (omega=0)</text>
        <dbReference type="Rhea" id="RHEA:16237"/>
        <dbReference type="Rhea" id="RHEA-COMP:10747"/>
        <dbReference type="Rhea" id="RHEA-COMP:10748"/>
        <dbReference type="ChEBI" id="CHEBI:83833"/>
        <dbReference type="ChEBI" id="CHEBI:83834"/>
        <dbReference type="EC" id="5.2.1.8"/>
    </reaction>
</comment>
<dbReference type="Proteomes" id="UP001239215">
    <property type="component" value="Unassembled WGS sequence"/>
</dbReference>
<protein>
    <recommendedName>
        <fullName evidence="2 5">peptidylprolyl isomerase</fullName>
        <ecNumber evidence="2 5">5.2.1.8</ecNumber>
    </recommendedName>
</protein>
<dbReference type="GO" id="GO:0003755">
    <property type="term" value="F:peptidyl-prolyl cis-trans isomerase activity"/>
    <property type="evidence" value="ECO:0007669"/>
    <property type="project" value="UniProtKB-KW"/>
</dbReference>
<evidence type="ECO:0000256" key="5">
    <source>
        <dbReference type="PROSITE-ProRule" id="PRU00277"/>
    </source>
</evidence>
<feature type="region of interest" description="Disordered" evidence="6">
    <location>
        <begin position="344"/>
        <end position="383"/>
    </location>
</feature>
<dbReference type="Gene3D" id="3.10.50.40">
    <property type="match status" value="1"/>
</dbReference>
<dbReference type="AlphaFoldDB" id="A0AAJ1X329"/>
<evidence type="ECO:0000256" key="4">
    <source>
        <dbReference type="ARBA" id="ARBA00023235"/>
    </source>
</evidence>
<dbReference type="PANTHER" id="PTHR45779:SF7">
    <property type="entry name" value="PEPTIDYLPROLYL ISOMERASE"/>
    <property type="match status" value="1"/>
</dbReference>
<evidence type="ECO:0000313" key="9">
    <source>
        <dbReference type="EMBL" id="MDQ1104152.1"/>
    </source>
</evidence>
<dbReference type="EMBL" id="JAUTAN010000001">
    <property type="protein sequence ID" value="MDQ1104152.1"/>
    <property type="molecule type" value="Genomic_DNA"/>
</dbReference>
<dbReference type="SUPFAM" id="SSF54534">
    <property type="entry name" value="FKBP-like"/>
    <property type="match status" value="2"/>
</dbReference>
<keyword evidence="4 5" id="KW-0413">Isomerase</keyword>
<dbReference type="PANTHER" id="PTHR45779">
    <property type="entry name" value="PEPTIDYLPROLYL ISOMERASE"/>
    <property type="match status" value="1"/>
</dbReference>
<feature type="signal peptide" evidence="7">
    <location>
        <begin position="1"/>
        <end position="25"/>
    </location>
</feature>
<accession>A0AAJ1X329</accession>
<evidence type="ECO:0000256" key="1">
    <source>
        <dbReference type="ARBA" id="ARBA00000971"/>
    </source>
</evidence>
<feature type="chain" id="PRO_5042563128" description="peptidylprolyl isomerase" evidence="7">
    <location>
        <begin position="26"/>
        <end position="383"/>
    </location>
</feature>
<dbReference type="PROSITE" id="PS50059">
    <property type="entry name" value="FKBP_PPIASE"/>
    <property type="match status" value="1"/>
</dbReference>
<evidence type="ECO:0000256" key="7">
    <source>
        <dbReference type="SAM" id="SignalP"/>
    </source>
</evidence>
<feature type="domain" description="PPIase FKBP-type" evidence="8">
    <location>
        <begin position="249"/>
        <end position="341"/>
    </location>
</feature>